<feature type="compositionally biased region" description="Polar residues" evidence="1">
    <location>
        <begin position="325"/>
        <end position="334"/>
    </location>
</feature>
<evidence type="ECO:0000256" key="1">
    <source>
        <dbReference type="SAM" id="MobiDB-lite"/>
    </source>
</evidence>
<feature type="compositionally biased region" description="Polar residues" evidence="1">
    <location>
        <begin position="478"/>
        <end position="488"/>
    </location>
</feature>
<keyword evidence="3" id="KW-1185">Reference proteome</keyword>
<evidence type="ECO:0000313" key="2">
    <source>
        <dbReference type="EMBL" id="CAI2387230.1"/>
    </source>
</evidence>
<accession>A0AAD2DC15</accession>
<name>A0AAD2DC15_EUPCR</name>
<feature type="region of interest" description="Disordered" evidence="1">
    <location>
        <begin position="27"/>
        <end position="54"/>
    </location>
</feature>
<dbReference type="Gene3D" id="1.20.5.190">
    <property type="match status" value="2"/>
</dbReference>
<evidence type="ECO:0000313" key="3">
    <source>
        <dbReference type="Proteomes" id="UP001295684"/>
    </source>
</evidence>
<dbReference type="EMBL" id="CAMPGE010029746">
    <property type="protein sequence ID" value="CAI2387230.1"/>
    <property type="molecule type" value="Genomic_DNA"/>
</dbReference>
<feature type="region of interest" description="Disordered" evidence="1">
    <location>
        <begin position="324"/>
        <end position="434"/>
    </location>
</feature>
<dbReference type="Proteomes" id="UP001295684">
    <property type="component" value="Unassembled WGS sequence"/>
</dbReference>
<sequence>MFSPLGFGTGKRKNLLTKDSKNQELNSLLGSLPRPRRLPCKSRNSSKLGFLTARGNQSKHLSPMTLEEARRCRNKDSKFTDTLLDSMSTPLAPRTNATAMNFWTHKKADISKIETQIQEDKELISQQQGILKQIRELEKKHKVKVPYKLYHTLDMTLIKRYFKKIQRKKQLHQMVVTIQSYVRGWLQRKRYAQHLSNKLRLAIKVQHTWKRHHQRIKTKKEEAKAYLAKVIRIQSFFRGFLTRKSWDIMMKERLSSNEKFFETLKDRVKEDAAVTIQTVWRNLVVRLRKMKSILKLLKRRKIRIIIDKWRKHLVKEKKTRLQKSLYGTNSNSGNQERRRSSVFDNTAGTKFFKRKKRGRDMVENRTLKPTIPKSKAKRMNKINSSRMKNENQIIKEDKSDSDISREDKQSEGNMSNSDGGSSANQQLSDGHKDRSEQFCAHAGEQPGIFIENMDEDYTKSQDCGTHGEIPLSGYKNDQPMQVSSSMVMATSPGLKYSFPRPNQDGPKPQGRDRVNNLK</sequence>
<feature type="compositionally biased region" description="Basic and acidic residues" evidence="1">
    <location>
        <begin position="387"/>
        <end position="410"/>
    </location>
</feature>
<comment type="caution">
    <text evidence="2">The sequence shown here is derived from an EMBL/GenBank/DDBJ whole genome shotgun (WGS) entry which is preliminary data.</text>
</comment>
<protein>
    <submittedName>
        <fullName evidence="2">Uncharacterized protein</fullName>
    </submittedName>
</protein>
<gene>
    <name evidence="2" type="ORF">ECRASSUSDP1_LOCUS28859</name>
</gene>
<feature type="compositionally biased region" description="Polar residues" evidence="1">
    <location>
        <begin position="411"/>
        <end position="428"/>
    </location>
</feature>
<dbReference type="Pfam" id="PF00612">
    <property type="entry name" value="IQ"/>
    <property type="match status" value="3"/>
</dbReference>
<feature type="region of interest" description="Disordered" evidence="1">
    <location>
        <begin position="459"/>
        <end position="518"/>
    </location>
</feature>
<dbReference type="AlphaFoldDB" id="A0AAD2DC15"/>
<feature type="compositionally biased region" description="Basic and acidic residues" evidence="1">
    <location>
        <begin position="509"/>
        <end position="518"/>
    </location>
</feature>
<dbReference type="PROSITE" id="PS50096">
    <property type="entry name" value="IQ"/>
    <property type="match status" value="2"/>
</dbReference>
<dbReference type="InterPro" id="IPR000048">
    <property type="entry name" value="IQ_motif_EF-hand-BS"/>
</dbReference>
<dbReference type="SMART" id="SM00015">
    <property type="entry name" value="IQ"/>
    <property type="match status" value="4"/>
</dbReference>
<organism evidence="2 3">
    <name type="scientific">Euplotes crassus</name>
    <dbReference type="NCBI Taxonomy" id="5936"/>
    <lineage>
        <taxon>Eukaryota</taxon>
        <taxon>Sar</taxon>
        <taxon>Alveolata</taxon>
        <taxon>Ciliophora</taxon>
        <taxon>Intramacronucleata</taxon>
        <taxon>Spirotrichea</taxon>
        <taxon>Hypotrichia</taxon>
        <taxon>Euplotida</taxon>
        <taxon>Euplotidae</taxon>
        <taxon>Moneuplotes</taxon>
    </lineage>
</organism>
<proteinExistence type="predicted"/>
<reference evidence="2" key="1">
    <citation type="submission" date="2023-07" db="EMBL/GenBank/DDBJ databases">
        <authorList>
            <consortium name="AG Swart"/>
            <person name="Singh M."/>
            <person name="Singh A."/>
            <person name="Seah K."/>
            <person name="Emmerich C."/>
        </authorList>
    </citation>
    <scope>NUCLEOTIDE SEQUENCE</scope>
    <source>
        <strain evidence="2">DP1</strain>
    </source>
</reference>